<dbReference type="RefSeq" id="WP_091855074.1">
    <property type="nucleotide sequence ID" value="NZ_FNIW01000033.1"/>
</dbReference>
<reference evidence="2" key="1">
    <citation type="submission" date="2016-10" db="EMBL/GenBank/DDBJ databases">
        <authorList>
            <person name="de Groot N.N."/>
        </authorList>
    </citation>
    <scope>NUCLEOTIDE SEQUENCE [LARGE SCALE GENOMIC DNA]</scope>
    <source>
        <strain evidence="2">BP1-145</strain>
    </source>
</reference>
<dbReference type="Proteomes" id="UP000199134">
    <property type="component" value="Unassembled WGS sequence"/>
</dbReference>
<gene>
    <name evidence="1" type="ORF">SAMN04487900_1332</name>
</gene>
<accession>A0A1H0KWV9</accession>
<comment type="caution">
    <text evidence="1">The sequence shown here is derived from an EMBL/GenBank/DDBJ whole genome shotgun (WGS) entry which is preliminary data.</text>
</comment>
<dbReference type="OrthoDB" id="1083109at2"/>
<organism evidence="1 2">
    <name type="scientific">Prevotella communis</name>
    <dbReference type="NCBI Taxonomy" id="2913614"/>
    <lineage>
        <taxon>Bacteria</taxon>
        <taxon>Pseudomonadati</taxon>
        <taxon>Bacteroidota</taxon>
        <taxon>Bacteroidia</taxon>
        <taxon>Bacteroidales</taxon>
        <taxon>Prevotellaceae</taxon>
        <taxon>Prevotella</taxon>
    </lineage>
</organism>
<evidence type="ECO:0000313" key="1">
    <source>
        <dbReference type="EMBL" id="SDO60261.1"/>
    </source>
</evidence>
<dbReference type="AlphaFoldDB" id="A0A1H0KWV9"/>
<protein>
    <submittedName>
        <fullName evidence="1">Uncharacterized protein</fullName>
    </submittedName>
</protein>
<dbReference type="EMBL" id="FNIW01000033">
    <property type="protein sequence ID" value="SDO60261.1"/>
    <property type="molecule type" value="Genomic_DNA"/>
</dbReference>
<evidence type="ECO:0000313" key="2">
    <source>
        <dbReference type="Proteomes" id="UP000199134"/>
    </source>
</evidence>
<name>A0A1H0KWV9_9BACT</name>
<proteinExistence type="predicted"/>
<sequence>MELSEALRTIDATAGFLRHLQSIENANLVEVEDDEEGLGVLAVQVYTTRTSTTPIRKCRLKYQDGVEFEFIIPQIAPVCDFLIDNWPSHSAKKLRSHIDETNVLYLANEILGLNDPMMYETMTEAYEYQSLLGERPSLLLYEIYDINYRLAYALRMTEDEESDTQEEQIYITDDRIVTENIASQMDWLKVTKKFNPDAIKDLVKNIGKSKREKKIVIEAIYDAMTRSGELSRIPYSVDKLLDDLHRTYDENHKGVYEAYDEKRETLNLDILMMEAIEEYMKKHKATDEDIDEIFNNASAIQKIDKPPVVLDSVPEEFKNDEAKELMLKLSCAGLVSDDWQPTDLSIAERGYLAGEIASRLNIKNKWVVLGKLWGQKPETLRQGNNKATGQAKTGLFIEKLKRILD</sequence>